<dbReference type="AlphaFoldDB" id="A0A9P7RST0"/>
<reference evidence="3" key="1">
    <citation type="journal article" date="2021" name="Genome Biol. Evol.">
        <title>The assembled and annotated genome of the fairy-ring fungus Marasmius oreades.</title>
        <authorList>
            <person name="Hiltunen M."/>
            <person name="Ament-Velasquez S.L."/>
            <person name="Johannesson H."/>
        </authorList>
    </citation>
    <scope>NUCLEOTIDE SEQUENCE</scope>
    <source>
        <strain evidence="3">03SP1</strain>
    </source>
</reference>
<feature type="transmembrane region" description="Helical" evidence="1">
    <location>
        <begin position="79"/>
        <end position="100"/>
    </location>
</feature>
<feature type="transmembrane region" description="Helical" evidence="1">
    <location>
        <begin position="153"/>
        <end position="176"/>
    </location>
</feature>
<evidence type="ECO:0000313" key="3">
    <source>
        <dbReference type="EMBL" id="KAG7088423.1"/>
    </source>
</evidence>
<evidence type="ECO:0000256" key="1">
    <source>
        <dbReference type="SAM" id="Phobius"/>
    </source>
</evidence>
<organism evidence="3 4">
    <name type="scientific">Marasmius oreades</name>
    <name type="common">fairy-ring Marasmius</name>
    <dbReference type="NCBI Taxonomy" id="181124"/>
    <lineage>
        <taxon>Eukaryota</taxon>
        <taxon>Fungi</taxon>
        <taxon>Dikarya</taxon>
        <taxon>Basidiomycota</taxon>
        <taxon>Agaricomycotina</taxon>
        <taxon>Agaricomycetes</taxon>
        <taxon>Agaricomycetidae</taxon>
        <taxon>Agaricales</taxon>
        <taxon>Marasmiineae</taxon>
        <taxon>Marasmiaceae</taxon>
        <taxon>Marasmius</taxon>
    </lineage>
</organism>
<accession>A0A9P7RST0</accession>
<feature type="transmembrane region" description="Helical" evidence="1">
    <location>
        <begin position="46"/>
        <end position="67"/>
    </location>
</feature>
<keyword evidence="1" id="KW-0812">Transmembrane</keyword>
<dbReference type="InterPro" id="IPR045339">
    <property type="entry name" value="DUF6534"/>
</dbReference>
<evidence type="ECO:0000313" key="4">
    <source>
        <dbReference type="Proteomes" id="UP001049176"/>
    </source>
</evidence>
<dbReference type="RefSeq" id="XP_043004894.1">
    <property type="nucleotide sequence ID" value="XM_043157527.1"/>
</dbReference>
<dbReference type="Proteomes" id="UP001049176">
    <property type="component" value="Chromosome 8"/>
</dbReference>
<dbReference type="GeneID" id="66081493"/>
<proteinExistence type="predicted"/>
<dbReference type="PANTHER" id="PTHR40465:SF1">
    <property type="entry name" value="DUF6534 DOMAIN-CONTAINING PROTEIN"/>
    <property type="match status" value="1"/>
</dbReference>
<protein>
    <recommendedName>
        <fullName evidence="2">DUF6534 domain-containing protein</fullName>
    </recommendedName>
</protein>
<dbReference type="EMBL" id="CM032188">
    <property type="protein sequence ID" value="KAG7088423.1"/>
    <property type="molecule type" value="Genomic_DNA"/>
</dbReference>
<feature type="domain" description="DUF6534" evidence="2">
    <location>
        <begin position="165"/>
        <end position="252"/>
    </location>
</feature>
<feature type="transmembrane region" description="Helical" evidence="1">
    <location>
        <begin position="121"/>
        <end position="141"/>
    </location>
</feature>
<dbReference type="OrthoDB" id="2868589at2759"/>
<feature type="transmembrane region" description="Helical" evidence="1">
    <location>
        <begin position="197"/>
        <end position="220"/>
    </location>
</feature>
<keyword evidence="1" id="KW-1133">Transmembrane helix</keyword>
<evidence type="ECO:0000259" key="2">
    <source>
        <dbReference type="Pfam" id="PF20152"/>
    </source>
</evidence>
<gene>
    <name evidence="3" type="ORF">E1B28_012418</name>
</gene>
<sequence>MAFVRDTTIGALEIGVLVATFLFGVTCAQVLRYFRDSTKDPRWVKILVAAVWFLDLSHAVASCHYLYTTTISQYGHPELLLVPPLSFDFIILINGLIGALEETWFIRRLYTFSKNVWISGLCGVLAFARFSFTMTITIISFQLLPLPVFIENWWWLTAGTVIIGAITDVSIVSSLCHYLWRWRRAECRRITKLIDRVILCAIETSFFTSLVAVLLLVCFLTMPTNFIWIGIYMLLPRVFANSLLFSLNFRESLSQAFGATLSNPEAGLTRRNSLYGIDSQPVVMNDIW</sequence>
<dbReference type="PANTHER" id="PTHR40465">
    <property type="entry name" value="CHROMOSOME 1, WHOLE GENOME SHOTGUN SEQUENCE"/>
    <property type="match status" value="1"/>
</dbReference>
<feature type="transmembrane region" description="Helical" evidence="1">
    <location>
        <begin position="12"/>
        <end position="34"/>
    </location>
</feature>
<keyword evidence="1" id="KW-0472">Membrane</keyword>
<dbReference type="KEGG" id="more:E1B28_012418"/>
<name>A0A9P7RST0_9AGAR</name>
<keyword evidence="4" id="KW-1185">Reference proteome</keyword>
<dbReference type="Pfam" id="PF20152">
    <property type="entry name" value="DUF6534"/>
    <property type="match status" value="1"/>
</dbReference>
<feature type="transmembrane region" description="Helical" evidence="1">
    <location>
        <begin position="226"/>
        <end position="247"/>
    </location>
</feature>
<comment type="caution">
    <text evidence="3">The sequence shown here is derived from an EMBL/GenBank/DDBJ whole genome shotgun (WGS) entry which is preliminary data.</text>
</comment>